<feature type="domain" description="Isochorismatase-like" evidence="3">
    <location>
        <begin position="3"/>
        <end position="177"/>
    </location>
</feature>
<reference evidence="4 5" key="1">
    <citation type="submission" date="2020-08" db="EMBL/GenBank/DDBJ databases">
        <title>Genomic Encyclopedia of Type Strains, Phase III (KMG-III): the genomes of soil and plant-associated and newly described type strains.</title>
        <authorList>
            <person name="Whitman W."/>
        </authorList>
    </citation>
    <scope>NUCLEOTIDE SEQUENCE [LARGE SCALE GENOMIC DNA]</scope>
    <source>
        <strain evidence="4 5">CECT 5831</strain>
    </source>
</reference>
<proteinExistence type="inferred from homology"/>
<comment type="caution">
    <text evidence="4">The sequence shown here is derived from an EMBL/GenBank/DDBJ whole genome shotgun (WGS) entry which is preliminary data.</text>
</comment>
<name>A0A839TGL3_9BACL</name>
<evidence type="ECO:0000313" key="5">
    <source>
        <dbReference type="Proteomes" id="UP000517523"/>
    </source>
</evidence>
<dbReference type="PANTHER" id="PTHR43540">
    <property type="entry name" value="PEROXYUREIDOACRYLATE/UREIDOACRYLATE AMIDOHYDROLASE-RELATED"/>
    <property type="match status" value="1"/>
</dbReference>
<dbReference type="InterPro" id="IPR050272">
    <property type="entry name" value="Isochorismatase-like_hydrls"/>
</dbReference>
<dbReference type="Gene3D" id="3.40.50.850">
    <property type="entry name" value="Isochorismatase-like"/>
    <property type="match status" value="1"/>
</dbReference>
<dbReference type="Pfam" id="PF00857">
    <property type="entry name" value="Isochorismatase"/>
    <property type="match status" value="1"/>
</dbReference>
<dbReference type="GO" id="GO:0016787">
    <property type="term" value="F:hydrolase activity"/>
    <property type="evidence" value="ECO:0007669"/>
    <property type="project" value="UniProtKB-KW"/>
</dbReference>
<evidence type="ECO:0000256" key="1">
    <source>
        <dbReference type="ARBA" id="ARBA00006336"/>
    </source>
</evidence>
<dbReference type="InterPro" id="IPR036380">
    <property type="entry name" value="Isochorismatase-like_sf"/>
</dbReference>
<evidence type="ECO:0000256" key="2">
    <source>
        <dbReference type="ARBA" id="ARBA00022801"/>
    </source>
</evidence>
<dbReference type="Proteomes" id="UP000517523">
    <property type="component" value="Unassembled WGS sequence"/>
</dbReference>
<dbReference type="AlphaFoldDB" id="A0A839TGL3"/>
<comment type="similarity">
    <text evidence="1">Belongs to the isochorismatase family.</text>
</comment>
<dbReference type="SUPFAM" id="SSF52499">
    <property type="entry name" value="Isochorismatase-like hydrolases"/>
    <property type="match status" value="1"/>
</dbReference>
<evidence type="ECO:0000313" key="4">
    <source>
        <dbReference type="EMBL" id="MBB3125966.1"/>
    </source>
</evidence>
<accession>A0A839TGL3</accession>
<sequence length="182" mass="20260">MKALIVIDFTNDFVDGSLPVGQPAIDIAPAVAAITKDFIDRGDWVVMAVDLHEKDDPHHPETKLFPPHNLRGTRGRELYGPLEKVYNDHRDAVYWMDKTRYSAFCGTDLELKLRERGITEAHLIGVCTDICVLHTAVEAYNKGFGITVYEDAVASFNPDGHAWALQHFQNSLGAQVVKGAEK</sequence>
<gene>
    <name evidence="4" type="ORF">FHS19_000620</name>
</gene>
<dbReference type="InterPro" id="IPR000868">
    <property type="entry name" value="Isochorismatase-like_dom"/>
</dbReference>
<protein>
    <submittedName>
        <fullName evidence="4">Nicotinamidase-related amidase</fullName>
    </submittedName>
</protein>
<organism evidence="4 5">
    <name type="scientific">Paenibacillus rhizosphaerae</name>
    <dbReference type="NCBI Taxonomy" id="297318"/>
    <lineage>
        <taxon>Bacteria</taxon>
        <taxon>Bacillati</taxon>
        <taxon>Bacillota</taxon>
        <taxon>Bacilli</taxon>
        <taxon>Bacillales</taxon>
        <taxon>Paenibacillaceae</taxon>
        <taxon>Paenibacillus</taxon>
    </lineage>
</organism>
<dbReference type="CDD" id="cd00431">
    <property type="entry name" value="cysteine_hydrolases"/>
    <property type="match status" value="1"/>
</dbReference>
<dbReference type="PANTHER" id="PTHR43540:SF10">
    <property type="entry name" value="ISOCHORISMATASE"/>
    <property type="match status" value="1"/>
</dbReference>
<dbReference type="EMBL" id="JACHXJ010000001">
    <property type="protein sequence ID" value="MBB3125966.1"/>
    <property type="molecule type" value="Genomic_DNA"/>
</dbReference>
<keyword evidence="2" id="KW-0378">Hydrolase</keyword>
<dbReference type="RefSeq" id="WP_183578357.1">
    <property type="nucleotide sequence ID" value="NZ_JACHXJ010000001.1"/>
</dbReference>
<evidence type="ECO:0000259" key="3">
    <source>
        <dbReference type="Pfam" id="PF00857"/>
    </source>
</evidence>